<dbReference type="InParanoid" id="A0A7C8MTR7"/>
<dbReference type="AlphaFoldDB" id="A0A7C8MTR7"/>
<dbReference type="Pfam" id="PF07156">
    <property type="entry name" value="Prenylcys_lyase"/>
    <property type="match status" value="1"/>
</dbReference>
<comment type="caution">
    <text evidence="2">The sequence shown here is derived from an EMBL/GenBank/DDBJ whole genome shotgun (WGS) entry which is preliminary data.</text>
</comment>
<keyword evidence="3" id="KW-1185">Reference proteome</keyword>
<evidence type="ECO:0000259" key="1">
    <source>
        <dbReference type="Pfam" id="PF07156"/>
    </source>
</evidence>
<evidence type="ECO:0000313" key="2">
    <source>
        <dbReference type="EMBL" id="KAF2968127.1"/>
    </source>
</evidence>
<reference evidence="2 3" key="1">
    <citation type="submission" date="2019-12" db="EMBL/GenBank/DDBJ databases">
        <title>Draft genome sequence of the ascomycete Xylaria multiplex DSM 110363.</title>
        <authorList>
            <person name="Buettner E."/>
            <person name="Kellner H."/>
        </authorList>
    </citation>
    <scope>NUCLEOTIDE SEQUENCE [LARGE SCALE GENOMIC DNA]</scope>
    <source>
        <strain evidence="2 3">DSM 110363</strain>
    </source>
</reference>
<dbReference type="InterPro" id="IPR010795">
    <property type="entry name" value="Prenylcys_lyase"/>
</dbReference>
<proteinExistence type="predicted"/>
<sequence>MQSPITAEDIAGTALVWNNALFTRVSEKALQDKIDFTELEPEQIDYYRNTVKTVTASRPYRNSDVDMGPTLMGLRKFCPQDGVLRQEMMKAPLAPNLERIFHSLGILGALQQRSGDMLKGRSISERYAREILEPQVQRAYGQSLNQVSALAVMLAAAQEETANAYQGGDLIQRLRHIVDELDVEEVGEKHPAWLIRHESADTGDSDPSIEVFDKVIVAALDFDIELENGNLPVLGLPNHYGIGATMQNGNYFVPVHITFFTSDAKLSPWDQDEEVLFLEPYEGFSTKTEYLYRVLSVRPVLDELKRRATITWSYEITIEKAYPVLSPLQRFPSFELPWAKGFWWTSIIQRGGTSVDLNWLAGKVAAEDLIKQITEG</sequence>
<protein>
    <recommendedName>
        <fullName evidence="1">Prenylcysteine lyase domain-containing protein</fullName>
    </recommendedName>
</protein>
<name>A0A7C8MTR7_9PEZI</name>
<dbReference type="GO" id="GO:0030328">
    <property type="term" value="P:prenylcysteine catabolic process"/>
    <property type="evidence" value="ECO:0007669"/>
    <property type="project" value="InterPro"/>
</dbReference>
<gene>
    <name evidence="2" type="ORF">GQX73_g5447</name>
</gene>
<evidence type="ECO:0000313" key="3">
    <source>
        <dbReference type="Proteomes" id="UP000481858"/>
    </source>
</evidence>
<dbReference type="Proteomes" id="UP000481858">
    <property type="component" value="Unassembled WGS sequence"/>
</dbReference>
<dbReference type="EMBL" id="WUBL01000056">
    <property type="protein sequence ID" value="KAF2968127.1"/>
    <property type="molecule type" value="Genomic_DNA"/>
</dbReference>
<organism evidence="2 3">
    <name type="scientific">Xylaria multiplex</name>
    <dbReference type="NCBI Taxonomy" id="323545"/>
    <lineage>
        <taxon>Eukaryota</taxon>
        <taxon>Fungi</taxon>
        <taxon>Dikarya</taxon>
        <taxon>Ascomycota</taxon>
        <taxon>Pezizomycotina</taxon>
        <taxon>Sordariomycetes</taxon>
        <taxon>Xylariomycetidae</taxon>
        <taxon>Xylariales</taxon>
        <taxon>Xylariaceae</taxon>
        <taxon>Xylaria</taxon>
    </lineage>
</organism>
<dbReference type="GO" id="GO:0016670">
    <property type="term" value="F:oxidoreductase activity, acting on a sulfur group of donors, oxygen as acceptor"/>
    <property type="evidence" value="ECO:0007669"/>
    <property type="project" value="InterPro"/>
</dbReference>
<feature type="domain" description="Prenylcysteine lyase" evidence="1">
    <location>
        <begin position="96"/>
        <end position="367"/>
    </location>
</feature>
<dbReference type="OrthoDB" id="437369at2759"/>
<accession>A0A7C8MTR7</accession>